<name>A0A9D4TKT3_CHLVU</name>
<keyword evidence="3" id="KW-1185">Reference proteome</keyword>
<evidence type="ECO:0000313" key="3">
    <source>
        <dbReference type="Proteomes" id="UP001055712"/>
    </source>
</evidence>
<evidence type="ECO:0000313" key="2">
    <source>
        <dbReference type="EMBL" id="KAI3428356.1"/>
    </source>
</evidence>
<reference evidence="2" key="1">
    <citation type="journal article" date="2019" name="Plant J.">
        <title>Chlorella vulgaris genome assembly and annotation reveals the molecular basis for metabolic acclimation to high light conditions.</title>
        <authorList>
            <person name="Cecchin M."/>
            <person name="Marcolungo L."/>
            <person name="Rossato M."/>
            <person name="Girolomoni L."/>
            <person name="Cosentino E."/>
            <person name="Cuine S."/>
            <person name="Li-Beisson Y."/>
            <person name="Delledonne M."/>
            <person name="Ballottari M."/>
        </authorList>
    </citation>
    <scope>NUCLEOTIDE SEQUENCE</scope>
    <source>
        <strain evidence="2">211/11P</strain>
    </source>
</reference>
<dbReference type="Proteomes" id="UP001055712">
    <property type="component" value="Unassembled WGS sequence"/>
</dbReference>
<dbReference type="EMBL" id="SIDB01000009">
    <property type="protein sequence ID" value="KAI3428356.1"/>
    <property type="molecule type" value="Genomic_DNA"/>
</dbReference>
<feature type="region of interest" description="Disordered" evidence="1">
    <location>
        <begin position="48"/>
        <end position="97"/>
    </location>
</feature>
<reference evidence="2" key="2">
    <citation type="submission" date="2020-11" db="EMBL/GenBank/DDBJ databases">
        <authorList>
            <person name="Cecchin M."/>
            <person name="Marcolungo L."/>
            <person name="Rossato M."/>
            <person name="Girolomoni L."/>
            <person name="Cosentino E."/>
            <person name="Cuine S."/>
            <person name="Li-Beisson Y."/>
            <person name="Delledonne M."/>
            <person name="Ballottari M."/>
        </authorList>
    </citation>
    <scope>NUCLEOTIDE SEQUENCE</scope>
    <source>
        <strain evidence="2">211/11P</strain>
        <tissue evidence="2">Whole cell</tissue>
    </source>
</reference>
<comment type="caution">
    <text evidence="2">The sequence shown here is derived from an EMBL/GenBank/DDBJ whole genome shotgun (WGS) entry which is preliminary data.</text>
</comment>
<organism evidence="2 3">
    <name type="scientific">Chlorella vulgaris</name>
    <name type="common">Green alga</name>
    <dbReference type="NCBI Taxonomy" id="3077"/>
    <lineage>
        <taxon>Eukaryota</taxon>
        <taxon>Viridiplantae</taxon>
        <taxon>Chlorophyta</taxon>
        <taxon>core chlorophytes</taxon>
        <taxon>Trebouxiophyceae</taxon>
        <taxon>Chlorellales</taxon>
        <taxon>Chlorellaceae</taxon>
        <taxon>Chlorella clade</taxon>
        <taxon>Chlorella</taxon>
    </lineage>
</organism>
<sequence>MTIFALPLSSAIAAASRIGQHGVRSLMACAPELCRGLLDGHSLQEAALSPPDIPVRGSIGPEQPTRKLMCQEPQPSGPTQLPQVAQPAHEAAASEEPLTDDAECLLLEQLLAERRAERAQLEQHLAGLDADIGVLARSRYTPSVKLVDEIAGALKESEARRVDVVDRVSEARFQLEAFSTDTEQAFEEINAAADMMCTRCGGSIYKAAALVACCAVAREAKLRAANICWQHKGLNALVARERCDVKLAGVNAEIERQVSFLQQYRYRASAALSALVMGRRANLPTSRPLSRAKQAPTPAHTEPSGTISAWRPNCPSGVVTCAVLLLGTGTLLTRALKGRR</sequence>
<evidence type="ECO:0000256" key="1">
    <source>
        <dbReference type="SAM" id="MobiDB-lite"/>
    </source>
</evidence>
<accession>A0A9D4TKT3</accession>
<protein>
    <submittedName>
        <fullName evidence="2">Uncharacterized protein</fullName>
    </submittedName>
</protein>
<proteinExistence type="predicted"/>
<feature type="region of interest" description="Disordered" evidence="1">
    <location>
        <begin position="286"/>
        <end position="308"/>
    </location>
</feature>
<gene>
    <name evidence="2" type="ORF">D9Q98_006736</name>
</gene>
<feature type="compositionally biased region" description="Polar residues" evidence="1">
    <location>
        <begin position="73"/>
        <end position="83"/>
    </location>
</feature>
<dbReference type="AlphaFoldDB" id="A0A9D4TKT3"/>